<name>M4BBR1_HYAAE</name>
<dbReference type="SUPFAM" id="SSF55781">
    <property type="entry name" value="GAF domain-like"/>
    <property type="match status" value="1"/>
</dbReference>
<keyword evidence="1" id="KW-0479">Metal-binding</keyword>
<keyword evidence="9" id="KW-1185">Reference proteome</keyword>
<dbReference type="InterPro" id="IPR017455">
    <property type="entry name" value="Znf_FYVE-rel"/>
</dbReference>
<evidence type="ECO:0000259" key="6">
    <source>
        <dbReference type="PROSITE" id="PS50089"/>
    </source>
</evidence>
<evidence type="ECO:0000256" key="2">
    <source>
        <dbReference type="ARBA" id="ARBA00022771"/>
    </source>
</evidence>
<dbReference type="OMA" id="HAVGNYN"/>
<dbReference type="Proteomes" id="UP000011713">
    <property type="component" value="Unassembled WGS sequence"/>
</dbReference>
<dbReference type="InParanoid" id="M4BBR1"/>
<evidence type="ECO:0000313" key="9">
    <source>
        <dbReference type="Proteomes" id="UP000011713"/>
    </source>
</evidence>
<dbReference type="EnsemblProtists" id="HpaT803724">
    <property type="protein sequence ID" value="HpaP803724"/>
    <property type="gene ID" value="HpaG803724"/>
</dbReference>
<organism evidence="8 9">
    <name type="scientific">Hyaloperonospora arabidopsidis (strain Emoy2)</name>
    <name type="common">Downy mildew agent</name>
    <name type="synonym">Peronospora arabidopsidis</name>
    <dbReference type="NCBI Taxonomy" id="559515"/>
    <lineage>
        <taxon>Eukaryota</taxon>
        <taxon>Sar</taxon>
        <taxon>Stramenopiles</taxon>
        <taxon>Oomycota</taxon>
        <taxon>Peronosporomycetes</taxon>
        <taxon>Peronosporales</taxon>
        <taxon>Peronosporaceae</taxon>
        <taxon>Hyaloperonospora</taxon>
    </lineage>
</organism>
<dbReference type="AlphaFoldDB" id="M4BBR1"/>
<dbReference type="CDD" id="cd00065">
    <property type="entry name" value="FYVE_like_SF"/>
    <property type="match status" value="1"/>
</dbReference>
<feature type="domain" description="FYVE-type" evidence="7">
    <location>
        <begin position="376"/>
        <end position="430"/>
    </location>
</feature>
<dbReference type="PROSITE" id="PS50178">
    <property type="entry name" value="ZF_FYVE"/>
    <property type="match status" value="1"/>
</dbReference>
<dbReference type="InterPro" id="IPR001841">
    <property type="entry name" value="Znf_RING"/>
</dbReference>
<dbReference type="InterPro" id="IPR013083">
    <property type="entry name" value="Znf_RING/FYVE/PHD"/>
</dbReference>
<evidence type="ECO:0000259" key="7">
    <source>
        <dbReference type="PROSITE" id="PS50178"/>
    </source>
</evidence>
<feature type="domain" description="RING-type" evidence="6">
    <location>
        <begin position="376"/>
        <end position="425"/>
    </location>
</feature>
<dbReference type="STRING" id="559515.M4BBR1"/>
<dbReference type="Gene3D" id="3.30.450.40">
    <property type="match status" value="1"/>
</dbReference>
<dbReference type="GO" id="GO:0008270">
    <property type="term" value="F:zinc ion binding"/>
    <property type="evidence" value="ECO:0007669"/>
    <property type="project" value="UniProtKB-KW"/>
</dbReference>
<reference evidence="9" key="1">
    <citation type="journal article" date="2010" name="Science">
        <title>Signatures of adaptation to obligate biotrophy in the Hyaloperonospora arabidopsidis genome.</title>
        <authorList>
            <person name="Baxter L."/>
            <person name="Tripathy S."/>
            <person name="Ishaque N."/>
            <person name="Boot N."/>
            <person name="Cabral A."/>
            <person name="Kemen E."/>
            <person name="Thines M."/>
            <person name="Ah-Fong A."/>
            <person name="Anderson R."/>
            <person name="Badejoko W."/>
            <person name="Bittner-Eddy P."/>
            <person name="Boore J.L."/>
            <person name="Chibucos M.C."/>
            <person name="Coates M."/>
            <person name="Dehal P."/>
            <person name="Delehaunty K."/>
            <person name="Dong S."/>
            <person name="Downton P."/>
            <person name="Dumas B."/>
            <person name="Fabro G."/>
            <person name="Fronick C."/>
            <person name="Fuerstenberg S.I."/>
            <person name="Fulton L."/>
            <person name="Gaulin E."/>
            <person name="Govers F."/>
            <person name="Hughes L."/>
            <person name="Humphray S."/>
            <person name="Jiang R.H."/>
            <person name="Judelson H."/>
            <person name="Kamoun S."/>
            <person name="Kyung K."/>
            <person name="Meijer H."/>
            <person name="Minx P."/>
            <person name="Morris P."/>
            <person name="Nelson J."/>
            <person name="Phuntumart V."/>
            <person name="Qutob D."/>
            <person name="Rehmany A."/>
            <person name="Rougon-Cardoso A."/>
            <person name="Ryden P."/>
            <person name="Torto-Alalibo T."/>
            <person name="Studholme D."/>
            <person name="Wang Y."/>
            <person name="Win J."/>
            <person name="Wood J."/>
            <person name="Clifton S.W."/>
            <person name="Rogers J."/>
            <person name="Van den Ackerveken G."/>
            <person name="Jones J.D."/>
            <person name="McDowell J.M."/>
            <person name="Beynon J."/>
            <person name="Tyler B.M."/>
        </authorList>
    </citation>
    <scope>NUCLEOTIDE SEQUENCE [LARGE SCALE GENOMIC DNA]</scope>
    <source>
        <strain evidence="9">Emoy2</strain>
    </source>
</reference>
<evidence type="ECO:0000256" key="4">
    <source>
        <dbReference type="PROSITE-ProRule" id="PRU00175"/>
    </source>
</evidence>
<dbReference type="Pfam" id="PF01590">
    <property type="entry name" value="GAF"/>
    <property type="match status" value="1"/>
</dbReference>
<sequence length="765" mass="86102">MDFRKKLCSWDFSSSRAIELDNLDRESYRCRSAVSSGRDSSGLHVQLTSASRQKKLVFSDSDICEDVLATMSKLQAAVLKDQDKESDHGWKLRSGKNGVEVAEMKPYLSLVQPHNDIDLLHAVMAKTELRCHLNEALSVLLHQESDSYDSTMKALYGKQFKTGEVLFHQSVGLHTPSSIAKQAGEAPNQAVISVISARMGPRSSLKMRLQSRQNRTQQLVFSTYTHQHADKKHAMHLMKTVPKDVYNQILPDAEESVIRTGIDHIGIGFDLHFTPNSGGSIRQRTRIFAHAYASDKPTRAFSKHVSNDPEVDETTCPAHLTRRRAMFINSEARGVMRMLTESLEQFDRVIRRRRFGFQSFIYFPQVNVDPLFERCCLICNKSFSLFRREFYCQLCGHMVCNDCSEQYDVEVRIGEIRKNRCCRLCVVRVDACKFDDEDLLPALGPIIVETPSEDWIPIDKSILNSSSRDDNGDQNESNEEIGLMERVNSEDTEAGSRSLETLGNLLSRSCSTLSSASTAFSSKLLNGASRRKTKLLQSKTRNMAQVHRVLNSVEEHLNKTLSKAKLQMKVDACDVSDRTRDYKYKYDASQVSHEDIPLAPKPEVQKDARRIELIKGSGALRADYDRSALNLIAEVAAKRLNCPIGVVSMIDDKQFHAIGHYNLPAEAHLLPRNEVLCTHSVYAEKPLVVKNPQRDMRFSKMPCVNDFGVKFYAGFPLRASSGEVIGNLCALDGVAHNNISTKDYATMETLAQLASDLLIQNFSET</sequence>
<dbReference type="InterPro" id="IPR011011">
    <property type="entry name" value="Znf_FYVE_PHD"/>
</dbReference>
<evidence type="ECO:0000256" key="5">
    <source>
        <dbReference type="SAM" id="MobiDB-lite"/>
    </source>
</evidence>
<proteinExistence type="predicted"/>
<dbReference type="InterPro" id="IPR029016">
    <property type="entry name" value="GAF-like_dom_sf"/>
</dbReference>
<evidence type="ECO:0008006" key="10">
    <source>
        <dbReference type="Google" id="ProtNLM"/>
    </source>
</evidence>
<keyword evidence="3" id="KW-0862">Zinc</keyword>
<keyword evidence="2 4" id="KW-0863">Zinc-finger</keyword>
<dbReference type="InterPro" id="IPR003018">
    <property type="entry name" value="GAF"/>
</dbReference>
<dbReference type="eggNOG" id="ENOG502RFMI">
    <property type="taxonomic scope" value="Eukaryota"/>
</dbReference>
<evidence type="ECO:0000313" key="8">
    <source>
        <dbReference type="EnsemblProtists" id="HpaP803724"/>
    </source>
</evidence>
<feature type="region of interest" description="Disordered" evidence="5">
    <location>
        <begin position="462"/>
        <end position="494"/>
    </location>
</feature>
<evidence type="ECO:0000256" key="3">
    <source>
        <dbReference type="ARBA" id="ARBA00022833"/>
    </source>
</evidence>
<accession>M4BBR1</accession>
<dbReference type="Pfam" id="PF01363">
    <property type="entry name" value="FYVE"/>
    <property type="match status" value="1"/>
</dbReference>
<dbReference type="EMBL" id="JH598105">
    <property type="status" value="NOT_ANNOTATED_CDS"/>
    <property type="molecule type" value="Genomic_DNA"/>
</dbReference>
<reference evidence="8" key="2">
    <citation type="submission" date="2015-06" db="UniProtKB">
        <authorList>
            <consortium name="EnsemblProtists"/>
        </authorList>
    </citation>
    <scope>IDENTIFICATION</scope>
    <source>
        <strain evidence="8">Emoy2</strain>
    </source>
</reference>
<dbReference type="PANTHER" id="PTHR43102:SF2">
    <property type="entry name" value="GAF DOMAIN-CONTAINING PROTEIN"/>
    <property type="match status" value="1"/>
</dbReference>
<dbReference type="Gene3D" id="3.30.40.10">
    <property type="entry name" value="Zinc/RING finger domain, C3HC4 (zinc finger)"/>
    <property type="match status" value="1"/>
</dbReference>
<dbReference type="VEuPathDB" id="FungiDB:HpaG803724"/>
<dbReference type="SMART" id="SM00064">
    <property type="entry name" value="FYVE"/>
    <property type="match status" value="1"/>
</dbReference>
<dbReference type="PANTHER" id="PTHR43102">
    <property type="entry name" value="SLR1143 PROTEIN"/>
    <property type="match status" value="1"/>
</dbReference>
<dbReference type="PROSITE" id="PS50089">
    <property type="entry name" value="ZF_RING_2"/>
    <property type="match status" value="1"/>
</dbReference>
<evidence type="ECO:0000256" key="1">
    <source>
        <dbReference type="ARBA" id="ARBA00022723"/>
    </source>
</evidence>
<dbReference type="HOGENOM" id="CLU_012148_0_0_1"/>
<protein>
    <recommendedName>
        <fullName evidence="10">FYVE-type domain-containing protein</fullName>
    </recommendedName>
</protein>
<dbReference type="InterPro" id="IPR000306">
    <property type="entry name" value="Znf_FYVE"/>
</dbReference>
<dbReference type="SUPFAM" id="SSF57903">
    <property type="entry name" value="FYVE/PHD zinc finger"/>
    <property type="match status" value="1"/>
</dbReference>